<feature type="domain" description="Multidrug resistance protein MdtA-like barrel-sandwich hybrid" evidence="5">
    <location>
        <begin position="48"/>
        <end position="166"/>
    </location>
</feature>
<dbReference type="SUPFAM" id="SSF111369">
    <property type="entry name" value="HlyD-like secretion proteins"/>
    <property type="match status" value="1"/>
</dbReference>
<feature type="region of interest" description="Disordered" evidence="4">
    <location>
        <begin position="1"/>
        <end position="20"/>
    </location>
</feature>
<evidence type="ECO:0000256" key="4">
    <source>
        <dbReference type="SAM" id="MobiDB-lite"/>
    </source>
</evidence>
<evidence type="ECO:0000256" key="1">
    <source>
        <dbReference type="ARBA" id="ARBA00004196"/>
    </source>
</evidence>
<dbReference type="InterPro" id="IPR058627">
    <property type="entry name" value="MdtA-like_C"/>
</dbReference>
<dbReference type="PANTHER" id="PTHR30469">
    <property type="entry name" value="MULTIDRUG RESISTANCE PROTEIN MDTA"/>
    <property type="match status" value="1"/>
</dbReference>
<dbReference type="Gene3D" id="2.40.420.20">
    <property type="match status" value="1"/>
</dbReference>
<dbReference type="EMBL" id="CP036422">
    <property type="protein sequence ID" value="QFU77697.1"/>
    <property type="molecule type" value="Genomic_DNA"/>
</dbReference>
<evidence type="ECO:0000256" key="2">
    <source>
        <dbReference type="ARBA" id="ARBA00009477"/>
    </source>
</evidence>
<reference evidence="7 8" key="1">
    <citation type="submission" date="2019-02" db="EMBL/GenBank/DDBJ databases">
        <authorList>
            <person name="Li S.-H."/>
        </authorList>
    </citation>
    <scope>NUCLEOTIDE SEQUENCE [LARGE SCALE GENOMIC DNA]</scope>
    <source>
        <strain evidence="7 8">IMCC14385</strain>
    </source>
</reference>
<evidence type="ECO:0000259" key="5">
    <source>
        <dbReference type="Pfam" id="PF25917"/>
    </source>
</evidence>
<evidence type="ECO:0000313" key="7">
    <source>
        <dbReference type="EMBL" id="QFU77697.1"/>
    </source>
</evidence>
<dbReference type="PANTHER" id="PTHR30469:SF20">
    <property type="entry name" value="EFFLUX RND TRANSPORTER PERIPLASMIC ADAPTOR SUBUNIT"/>
    <property type="match status" value="1"/>
</dbReference>
<evidence type="ECO:0000313" key="8">
    <source>
        <dbReference type="Proteomes" id="UP000326287"/>
    </source>
</evidence>
<keyword evidence="3" id="KW-0813">Transport</keyword>
<comment type="similarity">
    <text evidence="2">Belongs to the membrane fusion protein (MFP) (TC 8.A.1) family.</text>
</comment>
<dbReference type="GO" id="GO:1990281">
    <property type="term" value="C:efflux pump complex"/>
    <property type="evidence" value="ECO:0007669"/>
    <property type="project" value="TreeGrafter"/>
</dbReference>
<dbReference type="Gene3D" id="1.10.287.470">
    <property type="entry name" value="Helix hairpin bin"/>
    <property type="match status" value="1"/>
</dbReference>
<dbReference type="Proteomes" id="UP000326287">
    <property type="component" value="Chromosome"/>
</dbReference>
<keyword evidence="8" id="KW-1185">Reference proteome</keyword>
<proteinExistence type="inferred from homology"/>
<evidence type="ECO:0000256" key="3">
    <source>
        <dbReference type="ARBA" id="ARBA00022448"/>
    </source>
</evidence>
<dbReference type="Gene3D" id="2.40.50.100">
    <property type="match status" value="1"/>
</dbReference>
<dbReference type="PRINTS" id="PR01490">
    <property type="entry name" value="RTXTOXIND"/>
</dbReference>
<dbReference type="Gene3D" id="2.40.30.170">
    <property type="match status" value="1"/>
</dbReference>
<name>A0A5P9NPH9_9GAMM</name>
<dbReference type="Pfam" id="PF25967">
    <property type="entry name" value="RND-MFP_C"/>
    <property type="match status" value="1"/>
</dbReference>
<protein>
    <submittedName>
        <fullName evidence="7">Efflux RND transporter periplasmic adaptor subunit</fullName>
    </submittedName>
</protein>
<dbReference type="InterPro" id="IPR006143">
    <property type="entry name" value="RND_pump_MFP"/>
</dbReference>
<dbReference type="Pfam" id="PF25917">
    <property type="entry name" value="BSH_RND"/>
    <property type="match status" value="1"/>
</dbReference>
<dbReference type="AlphaFoldDB" id="A0A5P9NPH9"/>
<sequence length="364" mass="39617">MIFVTGCGGPEPEPPPPSSRPVRLFTVEGGSTEAIRSFPGRVDATQRAELAFRVGGQLQELLIKEGDLVQEGQVLARLDPTDFNIVLEDRQASYDNAVRNFERGKELIADGNISRVDYDRMEAEFRTATAALSAARQDVDYTVLMAPFTGRIASRAVENFEEVVARQTVIWLQNIDELDIIIDLPESVVRNIRGPGRSKASVGDAETATTVRAHAVFEGHRDTPYPLRPKEIATKADEQTQTFRATFTMDAPDEFPLLPGMTGDVVMDLSHAVNATAVKWVPVRAVQADEGLAPRVWVLDPETMTVSSNPVEVGRMSGSSIEVTSGLNGGEQIVAVGAAYLAEGMRVTRLAETEQAIPRADDPQ</sequence>
<dbReference type="NCBIfam" id="TIGR01730">
    <property type="entry name" value="RND_mfp"/>
    <property type="match status" value="1"/>
</dbReference>
<dbReference type="InterPro" id="IPR058625">
    <property type="entry name" value="MdtA-like_BSH"/>
</dbReference>
<dbReference type="GO" id="GO:0015562">
    <property type="term" value="F:efflux transmembrane transporter activity"/>
    <property type="evidence" value="ECO:0007669"/>
    <property type="project" value="TreeGrafter"/>
</dbReference>
<dbReference type="KEGG" id="halc:EY643_00425"/>
<gene>
    <name evidence="7" type="ORF">EY643_00425</name>
</gene>
<accession>A0A5P9NPH9</accession>
<dbReference type="OrthoDB" id="2110899at2"/>
<feature type="domain" description="Multidrug resistance protein MdtA-like C-terminal permuted SH3" evidence="6">
    <location>
        <begin position="281"/>
        <end position="337"/>
    </location>
</feature>
<organism evidence="7 8">
    <name type="scientific">Halioglobus maricola</name>
    <dbReference type="NCBI Taxonomy" id="2601894"/>
    <lineage>
        <taxon>Bacteria</taxon>
        <taxon>Pseudomonadati</taxon>
        <taxon>Pseudomonadota</taxon>
        <taxon>Gammaproteobacteria</taxon>
        <taxon>Cellvibrionales</taxon>
        <taxon>Halieaceae</taxon>
        <taxon>Halioglobus</taxon>
    </lineage>
</organism>
<evidence type="ECO:0000259" key="6">
    <source>
        <dbReference type="Pfam" id="PF25967"/>
    </source>
</evidence>
<comment type="subcellular location">
    <subcellularLocation>
        <location evidence="1">Cell envelope</location>
    </subcellularLocation>
</comment>